<dbReference type="EMBL" id="RHGB01000003">
    <property type="protein sequence ID" value="RNL66793.1"/>
    <property type="molecule type" value="Genomic_DNA"/>
</dbReference>
<comment type="caution">
    <text evidence="2">The sequence shown here is derived from an EMBL/GenBank/DDBJ whole genome shotgun (WGS) entry which is preliminary data.</text>
</comment>
<feature type="chain" id="PRO_5047388909" evidence="1">
    <location>
        <begin position="26"/>
        <end position="195"/>
    </location>
</feature>
<keyword evidence="1" id="KW-0732">Signal</keyword>
<dbReference type="Proteomes" id="UP000274695">
    <property type="component" value="Unassembled WGS sequence"/>
</dbReference>
<name>A0ABX9W5T0_9GAMM</name>
<feature type="signal peptide" evidence="1">
    <location>
        <begin position="1"/>
        <end position="25"/>
    </location>
</feature>
<protein>
    <submittedName>
        <fullName evidence="2">Uncharacterized protein</fullName>
    </submittedName>
</protein>
<proteinExistence type="predicted"/>
<gene>
    <name evidence="2" type="ORF">D0911_04455</name>
</gene>
<evidence type="ECO:0000256" key="1">
    <source>
        <dbReference type="SAM" id="SignalP"/>
    </source>
</evidence>
<sequence length="195" mass="18896">MMTSFVKKSVVALVAAVGLSAPSYAQLDGLTGALGGGLGGGSVPMVGDLLGVGGIPVVGDVLNGVVPVLGSLVGGDVLGDILGGSLVGLGELPVVLGNLSDVGLSVLGPYLESPLKVVNVLEGLGGVGISSLLQPQSIISPVSGLVSANGFAVVPILEVLVSDPASLFNYLSNEGGILTGSIAVIPAIPLLNSPI</sequence>
<dbReference type="RefSeq" id="WP_123181660.1">
    <property type="nucleotide sequence ID" value="NZ_RHGB01000003.1"/>
</dbReference>
<keyword evidence="3" id="KW-1185">Reference proteome</keyword>
<reference evidence="2 3" key="1">
    <citation type="submission" date="2018-10" db="EMBL/GenBank/DDBJ databases">
        <title>Draft genome sequence of Zhongshania sp. DSW25-10.</title>
        <authorList>
            <person name="Oh J."/>
        </authorList>
    </citation>
    <scope>NUCLEOTIDE SEQUENCE [LARGE SCALE GENOMIC DNA]</scope>
    <source>
        <strain evidence="2 3">DSW25-10</strain>
    </source>
</reference>
<evidence type="ECO:0000313" key="3">
    <source>
        <dbReference type="Proteomes" id="UP000274695"/>
    </source>
</evidence>
<evidence type="ECO:0000313" key="2">
    <source>
        <dbReference type="EMBL" id="RNL66793.1"/>
    </source>
</evidence>
<organism evidence="2 3">
    <name type="scientific">Zhongshania marina</name>
    <dbReference type="NCBI Taxonomy" id="2304603"/>
    <lineage>
        <taxon>Bacteria</taxon>
        <taxon>Pseudomonadati</taxon>
        <taxon>Pseudomonadota</taxon>
        <taxon>Gammaproteobacteria</taxon>
        <taxon>Cellvibrionales</taxon>
        <taxon>Spongiibacteraceae</taxon>
        <taxon>Zhongshania</taxon>
    </lineage>
</organism>
<accession>A0ABX9W5T0</accession>